<evidence type="ECO:0000256" key="4">
    <source>
        <dbReference type="ARBA" id="ARBA00012030"/>
    </source>
</evidence>
<evidence type="ECO:0000256" key="11">
    <source>
        <dbReference type="RuleBase" id="RU003780"/>
    </source>
</evidence>
<evidence type="ECO:0000256" key="3">
    <source>
        <dbReference type="ARBA" id="ARBA00008184"/>
    </source>
</evidence>
<protein>
    <recommendedName>
        <fullName evidence="5 9">Uracil-DNA glycosylase</fullName>
        <shortName evidence="9">UDG</shortName>
        <ecNumber evidence="4 9">3.2.2.27</ecNumber>
    </recommendedName>
</protein>
<dbReference type="NCBIfam" id="TIGR00628">
    <property type="entry name" value="ung"/>
    <property type="match status" value="1"/>
</dbReference>
<comment type="catalytic activity">
    <reaction evidence="1 9 11">
        <text>Hydrolyzes single-stranded DNA or mismatched double-stranded DNA and polynucleotides, releasing free uracil.</text>
        <dbReference type="EC" id="3.2.2.27"/>
    </reaction>
</comment>
<dbReference type="SUPFAM" id="SSF52141">
    <property type="entry name" value="Uracil-DNA glycosylase-like"/>
    <property type="match status" value="1"/>
</dbReference>
<dbReference type="GO" id="GO:0097510">
    <property type="term" value="P:base-excision repair, AP site formation via deaminated base removal"/>
    <property type="evidence" value="ECO:0007669"/>
    <property type="project" value="TreeGrafter"/>
</dbReference>
<dbReference type="Pfam" id="PF03167">
    <property type="entry name" value="UDG"/>
    <property type="match status" value="1"/>
</dbReference>
<keyword evidence="14" id="KW-0326">Glycosidase</keyword>
<keyword evidence="9" id="KW-0963">Cytoplasm</keyword>
<dbReference type="GO" id="GO:0004844">
    <property type="term" value="F:uracil DNA N-glycosylase activity"/>
    <property type="evidence" value="ECO:0007669"/>
    <property type="project" value="UniProtKB-UniRule"/>
</dbReference>
<comment type="function">
    <text evidence="2 9 11">Excises uracil residues from the DNA which can arise as a result of misincorporation of dUMP residues by DNA polymerase or due to deamination of cytosine.</text>
</comment>
<evidence type="ECO:0000256" key="9">
    <source>
        <dbReference type="HAMAP-Rule" id="MF_00148"/>
    </source>
</evidence>
<feature type="active site" description="Proton acceptor" evidence="9 10">
    <location>
        <position position="63"/>
    </location>
</feature>
<reference evidence="15 16" key="1">
    <citation type="submission" date="2020-03" db="EMBL/GenBank/DDBJ databases">
        <title>Soil Listeria distribution.</title>
        <authorList>
            <person name="Liao J."/>
            <person name="Wiedmann M."/>
        </authorList>
    </citation>
    <scope>NUCLEOTIDE SEQUENCE [LARGE SCALE GENOMIC DNA]</scope>
    <source>
        <strain evidence="14 16">FSL L7-0072</strain>
        <strain evidence="13 15">FSL L7-1699</strain>
    </source>
</reference>
<evidence type="ECO:0000313" key="13">
    <source>
        <dbReference type="EMBL" id="MBC1374582.1"/>
    </source>
</evidence>
<dbReference type="PANTHER" id="PTHR11264">
    <property type="entry name" value="URACIL-DNA GLYCOSYLASE"/>
    <property type="match status" value="1"/>
</dbReference>
<dbReference type="GO" id="GO:0005737">
    <property type="term" value="C:cytoplasm"/>
    <property type="evidence" value="ECO:0007669"/>
    <property type="project" value="UniProtKB-SubCell"/>
</dbReference>
<evidence type="ECO:0000256" key="2">
    <source>
        <dbReference type="ARBA" id="ARBA00002631"/>
    </source>
</evidence>
<sequence>MNNITNWNDFFEEEKTQDYYIKLMDKVETAYQTETVFPPREELFSCFDFCPYEDVKVVIIGQDPYHRVGQAHGLSFSVKPGEKVPPSLKNIYKELKTDLDIEAPNHGYLVSWAKQGVLMLNTSLTVSEGKAGSHKKFGWAKFTSHVLDLLNDYDKPLVFILWGNHAMDAAKGINNPKHLVLKGTHPSPLAGGGFFGCKHFSKTNEFLEKNGRKAIDWAIPNIEEMK</sequence>
<comment type="caution">
    <text evidence="14">The sequence shown here is derived from an EMBL/GenBank/DDBJ whole genome shotgun (WGS) entry which is preliminary data.</text>
</comment>
<dbReference type="RefSeq" id="WP_185318484.1">
    <property type="nucleotide sequence ID" value="NZ_JAARPH010000001.1"/>
</dbReference>
<dbReference type="InterPro" id="IPR005122">
    <property type="entry name" value="Uracil-DNA_glycosylase-like"/>
</dbReference>
<evidence type="ECO:0000313" key="15">
    <source>
        <dbReference type="Proteomes" id="UP000518829"/>
    </source>
</evidence>
<dbReference type="EC" id="3.2.2.27" evidence="4 9"/>
<evidence type="ECO:0000256" key="8">
    <source>
        <dbReference type="ARBA" id="ARBA00023204"/>
    </source>
</evidence>
<gene>
    <name evidence="9" type="primary">ung</name>
    <name evidence="13" type="ORF">HB839_03460</name>
    <name evidence="14" type="ORF">HCB47_02595</name>
</gene>
<dbReference type="SMART" id="SM00987">
    <property type="entry name" value="UreE_C"/>
    <property type="match status" value="1"/>
</dbReference>
<evidence type="ECO:0000259" key="12">
    <source>
        <dbReference type="SMART" id="SM00986"/>
    </source>
</evidence>
<comment type="subcellular location">
    <subcellularLocation>
        <location evidence="9">Cytoplasm</location>
    </subcellularLocation>
</comment>
<dbReference type="HAMAP" id="MF_00148">
    <property type="entry name" value="UDG"/>
    <property type="match status" value="1"/>
</dbReference>
<dbReference type="EMBL" id="JAARPH010000001">
    <property type="protein sequence ID" value="MBC1374582.1"/>
    <property type="molecule type" value="Genomic_DNA"/>
</dbReference>
<dbReference type="Gene3D" id="3.40.470.10">
    <property type="entry name" value="Uracil-DNA glycosylase-like domain"/>
    <property type="match status" value="1"/>
</dbReference>
<dbReference type="CDD" id="cd10027">
    <property type="entry name" value="UDG-F1-like"/>
    <property type="match status" value="1"/>
</dbReference>
<name>A0A7X0ZGI1_9LIST</name>
<dbReference type="NCBIfam" id="NF003589">
    <property type="entry name" value="PRK05254.1-2"/>
    <property type="match status" value="1"/>
</dbReference>
<accession>A0A7X0ZGI1</accession>
<dbReference type="InterPro" id="IPR036895">
    <property type="entry name" value="Uracil-DNA_glycosylase-like_sf"/>
</dbReference>
<dbReference type="PANTHER" id="PTHR11264:SF0">
    <property type="entry name" value="URACIL-DNA GLYCOSYLASE"/>
    <property type="match status" value="1"/>
</dbReference>
<dbReference type="AlphaFoldDB" id="A0A7X0ZGI1"/>
<evidence type="ECO:0000256" key="10">
    <source>
        <dbReference type="PROSITE-ProRule" id="PRU10072"/>
    </source>
</evidence>
<dbReference type="NCBIfam" id="NF003592">
    <property type="entry name" value="PRK05254.1-5"/>
    <property type="match status" value="1"/>
</dbReference>
<dbReference type="EMBL" id="JAARZO010000001">
    <property type="protein sequence ID" value="MBC2286527.1"/>
    <property type="molecule type" value="Genomic_DNA"/>
</dbReference>
<keyword evidence="8 9" id="KW-0234">DNA repair</keyword>
<dbReference type="Proteomes" id="UP000518829">
    <property type="component" value="Unassembled WGS sequence"/>
</dbReference>
<feature type="domain" description="Uracil-DNA glycosylase-like" evidence="12">
    <location>
        <begin position="48"/>
        <end position="207"/>
    </location>
</feature>
<dbReference type="NCBIfam" id="NF003588">
    <property type="entry name" value="PRK05254.1-1"/>
    <property type="match status" value="1"/>
</dbReference>
<evidence type="ECO:0000256" key="7">
    <source>
        <dbReference type="ARBA" id="ARBA00022801"/>
    </source>
</evidence>
<dbReference type="PROSITE" id="PS00130">
    <property type="entry name" value="U_DNA_GLYCOSYLASE"/>
    <property type="match status" value="1"/>
</dbReference>
<comment type="similarity">
    <text evidence="3 9 11">Belongs to the uracil-DNA glycosylase (UDG) superfamily. UNG family.</text>
</comment>
<keyword evidence="15" id="KW-1185">Reference proteome</keyword>
<evidence type="ECO:0000256" key="1">
    <source>
        <dbReference type="ARBA" id="ARBA00001400"/>
    </source>
</evidence>
<dbReference type="Proteomes" id="UP000558070">
    <property type="component" value="Unassembled WGS sequence"/>
</dbReference>
<keyword evidence="7 9" id="KW-0378">Hydrolase</keyword>
<keyword evidence="6 9" id="KW-0227">DNA damage</keyword>
<dbReference type="InterPro" id="IPR002043">
    <property type="entry name" value="UDG_fam1"/>
</dbReference>
<evidence type="ECO:0000256" key="5">
    <source>
        <dbReference type="ARBA" id="ARBA00018429"/>
    </source>
</evidence>
<dbReference type="FunFam" id="3.40.470.10:FF:000001">
    <property type="entry name" value="Uracil-DNA glycosylase"/>
    <property type="match status" value="1"/>
</dbReference>
<evidence type="ECO:0000313" key="14">
    <source>
        <dbReference type="EMBL" id="MBC2286527.1"/>
    </source>
</evidence>
<evidence type="ECO:0000313" key="16">
    <source>
        <dbReference type="Proteomes" id="UP000558070"/>
    </source>
</evidence>
<organism evidence="14 16">
    <name type="scientific">Listeria farberi</name>
    <dbReference type="NCBI Taxonomy" id="2713500"/>
    <lineage>
        <taxon>Bacteria</taxon>
        <taxon>Bacillati</taxon>
        <taxon>Bacillota</taxon>
        <taxon>Bacilli</taxon>
        <taxon>Bacillales</taxon>
        <taxon>Listeriaceae</taxon>
        <taxon>Listeria</taxon>
    </lineage>
</organism>
<dbReference type="InterPro" id="IPR018085">
    <property type="entry name" value="Ura-DNA_Glyclase_AS"/>
</dbReference>
<evidence type="ECO:0000256" key="6">
    <source>
        <dbReference type="ARBA" id="ARBA00022763"/>
    </source>
</evidence>
<proteinExistence type="inferred from homology"/>
<dbReference type="SMART" id="SM00986">
    <property type="entry name" value="UDG"/>
    <property type="match status" value="1"/>
</dbReference>